<protein>
    <submittedName>
        <fullName evidence="3">Uncharacterized protein</fullName>
    </submittedName>
</protein>
<sequence>MAFRASKLLLSCKIISRRCEEDDEDKELCEVAIDLIDVNEAEIEQPRKAVEQEPTRPPTHEKLESIPEVVKTKARKAASDAPAPEPIKRRIISLVKPPSITQNNSQNGAPVRKIISLRPSTSSNLVNDPLKRLNNPDAKEEKTKPKPKVPPKPSRCMHRRSLTQHEKAEEQVQK</sequence>
<proteinExistence type="predicted"/>
<reference evidence="3" key="1">
    <citation type="submission" date="2022-11" db="UniProtKB">
        <authorList>
            <consortium name="WormBaseParasite"/>
        </authorList>
    </citation>
    <scope>IDENTIFICATION</scope>
</reference>
<accession>A0A915DWY2</accession>
<evidence type="ECO:0000313" key="2">
    <source>
        <dbReference type="Proteomes" id="UP000887574"/>
    </source>
</evidence>
<feature type="compositionally biased region" description="Basic and acidic residues" evidence="1">
    <location>
        <begin position="163"/>
        <end position="174"/>
    </location>
</feature>
<evidence type="ECO:0000313" key="3">
    <source>
        <dbReference type="WBParaSite" id="jg24347"/>
    </source>
</evidence>
<evidence type="ECO:0000256" key="1">
    <source>
        <dbReference type="SAM" id="MobiDB-lite"/>
    </source>
</evidence>
<feature type="compositionally biased region" description="Basic and acidic residues" evidence="1">
    <location>
        <begin position="44"/>
        <end position="65"/>
    </location>
</feature>
<keyword evidence="2" id="KW-1185">Reference proteome</keyword>
<dbReference type="WBParaSite" id="jg24347">
    <property type="protein sequence ID" value="jg24347"/>
    <property type="gene ID" value="jg24347"/>
</dbReference>
<feature type="region of interest" description="Disordered" evidence="1">
    <location>
        <begin position="44"/>
        <end position="174"/>
    </location>
</feature>
<name>A0A915DWY2_9BILA</name>
<dbReference type="AlphaFoldDB" id="A0A915DWY2"/>
<dbReference type="Proteomes" id="UP000887574">
    <property type="component" value="Unplaced"/>
</dbReference>
<organism evidence="2 3">
    <name type="scientific">Ditylenchus dipsaci</name>
    <dbReference type="NCBI Taxonomy" id="166011"/>
    <lineage>
        <taxon>Eukaryota</taxon>
        <taxon>Metazoa</taxon>
        <taxon>Ecdysozoa</taxon>
        <taxon>Nematoda</taxon>
        <taxon>Chromadorea</taxon>
        <taxon>Rhabditida</taxon>
        <taxon>Tylenchina</taxon>
        <taxon>Tylenchomorpha</taxon>
        <taxon>Sphaerularioidea</taxon>
        <taxon>Anguinidae</taxon>
        <taxon>Anguininae</taxon>
        <taxon>Ditylenchus</taxon>
    </lineage>
</organism>
<feature type="compositionally biased region" description="Basic residues" evidence="1">
    <location>
        <begin position="145"/>
        <end position="162"/>
    </location>
</feature>
<feature type="compositionally biased region" description="Polar residues" evidence="1">
    <location>
        <begin position="99"/>
        <end position="108"/>
    </location>
</feature>